<dbReference type="PANTHER" id="PTHR39594">
    <property type="entry name" value="PROTEIN YCHQ"/>
    <property type="match status" value="1"/>
</dbReference>
<dbReference type="Proteomes" id="UP001501169">
    <property type="component" value="Unassembled WGS sequence"/>
</dbReference>
<reference evidence="3" key="1">
    <citation type="journal article" date="2019" name="Int. J. Syst. Evol. Microbiol.">
        <title>The Global Catalogue of Microorganisms (GCM) 10K type strain sequencing project: providing services to taxonomists for standard genome sequencing and annotation.</title>
        <authorList>
            <consortium name="The Broad Institute Genomics Platform"/>
            <consortium name="The Broad Institute Genome Sequencing Center for Infectious Disease"/>
            <person name="Wu L."/>
            <person name="Ma J."/>
        </authorList>
    </citation>
    <scope>NUCLEOTIDE SEQUENCE [LARGE SCALE GENOMIC DNA]</scope>
    <source>
        <strain evidence="3">JCM 14331</strain>
    </source>
</reference>
<evidence type="ECO:0000256" key="1">
    <source>
        <dbReference type="SAM" id="Phobius"/>
    </source>
</evidence>
<keyword evidence="1" id="KW-0472">Membrane</keyword>
<keyword evidence="1" id="KW-1133">Transmembrane helix</keyword>
<accession>A0ABP3P4H8</accession>
<keyword evidence="3" id="KW-1185">Reference proteome</keyword>
<feature type="transmembrane region" description="Helical" evidence="1">
    <location>
        <begin position="41"/>
        <end position="59"/>
    </location>
</feature>
<dbReference type="Pfam" id="PF04247">
    <property type="entry name" value="SirB"/>
    <property type="match status" value="1"/>
</dbReference>
<comment type="caution">
    <text evidence="2">The sequence shown here is derived from an EMBL/GenBank/DDBJ whole genome shotgun (WGS) entry which is preliminary data.</text>
</comment>
<evidence type="ECO:0000313" key="2">
    <source>
        <dbReference type="EMBL" id="GAA0556417.1"/>
    </source>
</evidence>
<sequence>MYMAYKHFHLLMVALSVSFFLLRYAMSLKPAALLQRKFFKIAPHVIDTLLLVSAVMLMLTLQQYPFVHTWLTEKLIAVLAYIALGVMAFKGRTAAIRWICFLGALGWLGLAARVAITKQAVFLTAL</sequence>
<feature type="transmembrane region" description="Helical" evidence="1">
    <location>
        <begin position="95"/>
        <end position="116"/>
    </location>
</feature>
<dbReference type="RefSeq" id="WP_226767701.1">
    <property type="nucleotide sequence ID" value="NZ_BAAAEO010000004.1"/>
</dbReference>
<dbReference type="PANTHER" id="PTHR39594:SF1">
    <property type="entry name" value="PROTEIN YCHQ"/>
    <property type="match status" value="1"/>
</dbReference>
<proteinExistence type="predicted"/>
<keyword evidence="1" id="KW-0812">Transmembrane</keyword>
<dbReference type="EMBL" id="BAAAEO010000004">
    <property type="protein sequence ID" value="GAA0556417.1"/>
    <property type="molecule type" value="Genomic_DNA"/>
</dbReference>
<feature type="transmembrane region" description="Helical" evidence="1">
    <location>
        <begin position="71"/>
        <end position="89"/>
    </location>
</feature>
<dbReference type="InterPro" id="IPR007360">
    <property type="entry name" value="SirB"/>
</dbReference>
<protein>
    <submittedName>
        <fullName evidence="2">SirB2 family protein</fullName>
    </submittedName>
</protein>
<organism evidence="2 3">
    <name type="scientific">Rheinheimera aquimaris</name>
    <dbReference type="NCBI Taxonomy" id="412437"/>
    <lineage>
        <taxon>Bacteria</taxon>
        <taxon>Pseudomonadati</taxon>
        <taxon>Pseudomonadota</taxon>
        <taxon>Gammaproteobacteria</taxon>
        <taxon>Chromatiales</taxon>
        <taxon>Chromatiaceae</taxon>
        <taxon>Rheinheimera</taxon>
    </lineage>
</organism>
<dbReference type="PIRSF" id="PIRSF005610">
    <property type="entry name" value="SirB"/>
    <property type="match status" value="1"/>
</dbReference>
<evidence type="ECO:0000313" key="3">
    <source>
        <dbReference type="Proteomes" id="UP001501169"/>
    </source>
</evidence>
<name>A0ABP3P4H8_9GAMM</name>
<gene>
    <name evidence="2" type="ORF">GCM10009098_25350</name>
</gene>